<evidence type="ECO:0000256" key="8">
    <source>
        <dbReference type="ARBA" id="ARBA00023002"/>
    </source>
</evidence>
<dbReference type="EC" id="1.8.1.4" evidence="3 16"/>
<dbReference type="Pfam" id="PF07992">
    <property type="entry name" value="Pyr_redox_2"/>
    <property type="match status" value="1"/>
</dbReference>
<dbReference type="PANTHER" id="PTHR22912:SF217">
    <property type="entry name" value="DIHYDROLIPOYL DEHYDROGENASE"/>
    <property type="match status" value="1"/>
</dbReference>
<evidence type="ECO:0000256" key="3">
    <source>
        <dbReference type="ARBA" id="ARBA00012608"/>
    </source>
</evidence>
<gene>
    <name evidence="19" type="ORF">SAMN05421741_103137</name>
</gene>
<dbReference type="AlphaFoldDB" id="A0A1I4XV18"/>
<sequence>MKYDIIILGSGPGGYVTAIRASQLGFKVAVVEKENLGGICLNWGCIPTKALLKSAQVFDYLKHAADYGLTINGEVDKDFNAVIARSRGVADGMSKGVQFLMKKNKIEVIDGFGKVKPGKKVDVTDKDGKVTEISADHIIIATGARSRELPNLPQDGKKVIGYRQAMTLPTQPKKMIVVGSGAIGVEFAHFYNSMGTDVTIVEFMPNIVPVEDEDVSKQFERSLKKSGINIMTNSSVEKVDTSGEGVKATVKTAKGEEILEADILLSAVGIKSNIENIGLEETGIATDRDKILVNDFYQTNIPGYYAIGDVVPGQALAHVASAEGILCVEKIAGLHVEPLDYGNIPGCTYATPEIASVGMTEKKAKEAGYEIKVGKFPFSASGKAKAAGTPDGFVKVIFDAKYGEWLGCHMIGAGVTDMIAEAVVARKLETTGHEILKAVHPHPTMSEAVMEAVAAAYDEVIHL</sequence>
<dbReference type="SUPFAM" id="SSF51905">
    <property type="entry name" value="FAD/NAD(P)-binding domain"/>
    <property type="match status" value="1"/>
</dbReference>
<comment type="subcellular location">
    <subcellularLocation>
        <location evidence="1">Cytoplasm</location>
    </subcellularLocation>
</comment>
<keyword evidence="9 14" id="KW-0520">NAD</keyword>
<keyword evidence="6 16" id="KW-0285">Flavoprotein</keyword>
<comment type="catalytic activity">
    <reaction evidence="12 16">
        <text>N(6)-[(R)-dihydrolipoyl]-L-lysyl-[protein] + NAD(+) = N(6)-[(R)-lipoyl]-L-lysyl-[protein] + NADH + H(+)</text>
        <dbReference type="Rhea" id="RHEA:15045"/>
        <dbReference type="Rhea" id="RHEA-COMP:10474"/>
        <dbReference type="Rhea" id="RHEA-COMP:10475"/>
        <dbReference type="ChEBI" id="CHEBI:15378"/>
        <dbReference type="ChEBI" id="CHEBI:57540"/>
        <dbReference type="ChEBI" id="CHEBI:57945"/>
        <dbReference type="ChEBI" id="CHEBI:83099"/>
        <dbReference type="ChEBI" id="CHEBI:83100"/>
        <dbReference type="EC" id="1.8.1.4"/>
    </reaction>
</comment>
<dbReference type="GO" id="GO:0006103">
    <property type="term" value="P:2-oxoglutarate metabolic process"/>
    <property type="evidence" value="ECO:0007669"/>
    <property type="project" value="TreeGrafter"/>
</dbReference>
<dbReference type="Gene3D" id="3.50.50.60">
    <property type="entry name" value="FAD/NAD(P)-binding domain"/>
    <property type="match status" value="2"/>
</dbReference>
<dbReference type="GO" id="GO:0005737">
    <property type="term" value="C:cytoplasm"/>
    <property type="evidence" value="ECO:0007669"/>
    <property type="project" value="UniProtKB-SubCell"/>
</dbReference>
<keyword evidence="7 14" id="KW-0274">FAD</keyword>
<dbReference type="SUPFAM" id="SSF55424">
    <property type="entry name" value="FAD/NAD-linked reductases, dimerisation (C-terminal) domain"/>
    <property type="match status" value="1"/>
</dbReference>
<dbReference type="STRING" id="913024.SAMN05421741_103137"/>
<organism evidence="19 20">
    <name type="scientific">Paenimyroides ummariense</name>
    <dbReference type="NCBI Taxonomy" id="913024"/>
    <lineage>
        <taxon>Bacteria</taxon>
        <taxon>Pseudomonadati</taxon>
        <taxon>Bacteroidota</taxon>
        <taxon>Flavobacteriia</taxon>
        <taxon>Flavobacteriales</taxon>
        <taxon>Flavobacteriaceae</taxon>
        <taxon>Paenimyroides</taxon>
    </lineage>
</organism>
<dbReference type="InterPro" id="IPR023753">
    <property type="entry name" value="FAD/NAD-binding_dom"/>
</dbReference>
<accession>A0A1I4XV18</accession>
<keyword evidence="10" id="KW-1015">Disulfide bond</keyword>
<comment type="miscellaneous">
    <text evidence="16">The active site is a redox-active disulfide bond.</text>
</comment>
<evidence type="ECO:0000256" key="9">
    <source>
        <dbReference type="ARBA" id="ARBA00023027"/>
    </source>
</evidence>
<dbReference type="PRINTS" id="PR00368">
    <property type="entry name" value="FADPNR"/>
</dbReference>
<dbReference type="PIRSF" id="PIRSF000350">
    <property type="entry name" value="Mercury_reductase_MerA"/>
    <property type="match status" value="1"/>
</dbReference>
<comment type="similarity">
    <text evidence="2 16">Belongs to the class-I pyridine nucleotide-disulfide oxidoreductase family.</text>
</comment>
<dbReference type="NCBIfam" id="TIGR01350">
    <property type="entry name" value="lipoamide_DH"/>
    <property type="match status" value="1"/>
</dbReference>
<evidence type="ECO:0000256" key="11">
    <source>
        <dbReference type="ARBA" id="ARBA00023284"/>
    </source>
</evidence>
<feature type="binding site" evidence="14">
    <location>
        <position position="113"/>
    </location>
    <ligand>
        <name>FAD</name>
        <dbReference type="ChEBI" id="CHEBI:57692"/>
    </ligand>
</feature>
<dbReference type="InterPro" id="IPR036188">
    <property type="entry name" value="FAD/NAD-bd_sf"/>
</dbReference>
<evidence type="ECO:0000256" key="2">
    <source>
        <dbReference type="ARBA" id="ARBA00007532"/>
    </source>
</evidence>
<evidence type="ECO:0000256" key="16">
    <source>
        <dbReference type="RuleBase" id="RU003692"/>
    </source>
</evidence>
<keyword evidence="8 16" id="KW-0560">Oxidoreductase</keyword>
<evidence type="ECO:0000256" key="14">
    <source>
        <dbReference type="PIRSR" id="PIRSR000350-3"/>
    </source>
</evidence>
<feature type="disulfide bond" description="Redox-active" evidence="15">
    <location>
        <begin position="40"/>
        <end position="45"/>
    </location>
</feature>
<dbReference type="InterPro" id="IPR004099">
    <property type="entry name" value="Pyr_nucl-diS_OxRdtase_dimer"/>
</dbReference>
<feature type="binding site" evidence="14">
    <location>
        <position position="49"/>
    </location>
    <ligand>
        <name>FAD</name>
        <dbReference type="ChEBI" id="CHEBI:57692"/>
    </ligand>
</feature>
<dbReference type="EMBL" id="FOVI01000003">
    <property type="protein sequence ID" value="SFN29233.1"/>
    <property type="molecule type" value="Genomic_DNA"/>
</dbReference>
<keyword evidence="14" id="KW-0547">Nucleotide-binding</keyword>
<dbReference type="Pfam" id="PF02852">
    <property type="entry name" value="Pyr_redox_dim"/>
    <property type="match status" value="1"/>
</dbReference>
<evidence type="ECO:0000256" key="10">
    <source>
        <dbReference type="ARBA" id="ARBA00023157"/>
    </source>
</evidence>
<evidence type="ECO:0000256" key="12">
    <source>
        <dbReference type="ARBA" id="ARBA00049187"/>
    </source>
</evidence>
<feature type="active site" description="Proton acceptor" evidence="13">
    <location>
        <position position="442"/>
    </location>
</feature>
<feature type="binding site" evidence="14">
    <location>
        <begin position="179"/>
        <end position="186"/>
    </location>
    <ligand>
        <name>NAD(+)</name>
        <dbReference type="ChEBI" id="CHEBI:57540"/>
    </ligand>
</feature>
<evidence type="ECO:0000256" key="13">
    <source>
        <dbReference type="PIRSR" id="PIRSR000350-2"/>
    </source>
</evidence>
<evidence type="ECO:0000256" key="15">
    <source>
        <dbReference type="PIRSR" id="PIRSR000350-4"/>
    </source>
</evidence>
<comment type="cofactor">
    <cofactor evidence="14 16">
        <name>FAD</name>
        <dbReference type="ChEBI" id="CHEBI:57692"/>
    </cofactor>
    <text evidence="14 16">Binds 1 FAD per subunit.</text>
</comment>
<dbReference type="FunFam" id="3.30.390.30:FF:000001">
    <property type="entry name" value="Dihydrolipoyl dehydrogenase"/>
    <property type="match status" value="1"/>
</dbReference>
<dbReference type="InterPro" id="IPR016156">
    <property type="entry name" value="FAD/NAD-linked_Rdtase_dimer_sf"/>
</dbReference>
<dbReference type="RefSeq" id="WP_091519272.1">
    <property type="nucleotide sequence ID" value="NZ_FOVI01000003.1"/>
</dbReference>
<keyword evidence="20" id="KW-1185">Reference proteome</keyword>
<dbReference type="PROSITE" id="PS00076">
    <property type="entry name" value="PYRIDINE_REDOX_1"/>
    <property type="match status" value="1"/>
</dbReference>
<dbReference type="GO" id="GO:0004148">
    <property type="term" value="F:dihydrolipoyl dehydrogenase (NADH) activity"/>
    <property type="evidence" value="ECO:0007669"/>
    <property type="project" value="UniProtKB-EC"/>
</dbReference>
<dbReference type="InterPro" id="IPR001100">
    <property type="entry name" value="Pyr_nuc-diS_OxRdtase"/>
</dbReference>
<dbReference type="InterPro" id="IPR012999">
    <property type="entry name" value="Pyr_OxRdtase_I_AS"/>
</dbReference>
<evidence type="ECO:0000256" key="7">
    <source>
        <dbReference type="ARBA" id="ARBA00022827"/>
    </source>
</evidence>
<protein>
    <recommendedName>
        <fullName evidence="4 16">Dihydrolipoyl dehydrogenase</fullName>
        <ecNumber evidence="3 16">1.8.1.4</ecNumber>
    </recommendedName>
</protein>
<feature type="binding site" evidence="14">
    <location>
        <position position="309"/>
    </location>
    <ligand>
        <name>FAD</name>
        <dbReference type="ChEBI" id="CHEBI:57692"/>
    </ligand>
</feature>
<feature type="domain" description="FAD/NAD(P)-binding" evidence="18">
    <location>
        <begin position="3"/>
        <end position="324"/>
    </location>
</feature>
<feature type="binding site" evidence="14">
    <location>
        <position position="269"/>
    </location>
    <ligand>
        <name>NAD(+)</name>
        <dbReference type="ChEBI" id="CHEBI:57540"/>
    </ligand>
</feature>
<feature type="binding site" evidence="14">
    <location>
        <position position="202"/>
    </location>
    <ligand>
        <name>NAD(+)</name>
        <dbReference type="ChEBI" id="CHEBI:57540"/>
    </ligand>
</feature>
<dbReference type="Proteomes" id="UP000199036">
    <property type="component" value="Unassembled WGS sequence"/>
</dbReference>
<evidence type="ECO:0000313" key="20">
    <source>
        <dbReference type="Proteomes" id="UP000199036"/>
    </source>
</evidence>
<evidence type="ECO:0000256" key="4">
    <source>
        <dbReference type="ARBA" id="ARBA00016961"/>
    </source>
</evidence>
<dbReference type="Gene3D" id="3.30.390.30">
    <property type="match status" value="1"/>
</dbReference>
<evidence type="ECO:0000259" key="18">
    <source>
        <dbReference type="Pfam" id="PF07992"/>
    </source>
</evidence>
<dbReference type="InterPro" id="IPR050151">
    <property type="entry name" value="Class-I_Pyr_Nuc-Dis_Oxidored"/>
</dbReference>
<keyword evidence="5" id="KW-0963">Cytoplasm</keyword>
<keyword evidence="11 16" id="KW-0676">Redox-active center</keyword>
<reference evidence="20" key="1">
    <citation type="submission" date="2016-10" db="EMBL/GenBank/DDBJ databases">
        <authorList>
            <person name="Varghese N."/>
            <person name="Submissions S."/>
        </authorList>
    </citation>
    <scope>NUCLEOTIDE SEQUENCE [LARGE SCALE GENOMIC DNA]</scope>
    <source>
        <strain evidence="20">DS-12</strain>
    </source>
</reference>
<dbReference type="GO" id="GO:0050660">
    <property type="term" value="F:flavin adenine dinucleotide binding"/>
    <property type="evidence" value="ECO:0007669"/>
    <property type="project" value="InterPro"/>
</dbReference>
<dbReference type="InterPro" id="IPR006258">
    <property type="entry name" value="Lipoamide_DH"/>
</dbReference>
<evidence type="ECO:0000256" key="5">
    <source>
        <dbReference type="ARBA" id="ARBA00022490"/>
    </source>
</evidence>
<evidence type="ECO:0000256" key="1">
    <source>
        <dbReference type="ARBA" id="ARBA00004496"/>
    </source>
</evidence>
<feature type="domain" description="Pyridine nucleotide-disulphide oxidoreductase dimerisation" evidence="17">
    <location>
        <begin position="344"/>
        <end position="452"/>
    </location>
</feature>
<evidence type="ECO:0000313" key="19">
    <source>
        <dbReference type="EMBL" id="SFN29233.1"/>
    </source>
</evidence>
<evidence type="ECO:0000259" key="17">
    <source>
        <dbReference type="Pfam" id="PF02852"/>
    </source>
</evidence>
<dbReference type="PRINTS" id="PR00411">
    <property type="entry name" value="PNDRDTASEI"/>
</dbReference>
<dbReference type="OrthoDB" id="9800167at2"/>
<proteinExistence type="inferred from homology"/>
<dbReference type="PANTHER" id="PTHR22912">
    <property type="entry name" value="DISULFIDE OXIDOREDUCTASE"/>
    <property type="match status" value="1"/>
</dbReference>
<evidence type="ECO:0000256" key="6">
    <source>
        <dbReference type="ARBA" id="ARBA00022630"/>
    </source>
</evidence>
<name>A0A1I4XV18_9FLAO</name>